<dbReference type="Proteomes" id="UP000789525">
    <property type="component" value="Unassembled WGS sequence"/>
</dbReference>
<evidence type="ECO:0000313" key="2">
    <source>
        <dbReference type="Proteomes" id="UP000789525"/>
    </source>
</evidence>
<name>A0ACA9LX67_9GLOM</name>
<comment type="caution">
    <text evidence="1">The sequence shown here is derived from an EMBL/GenBank/DDBJ whole genome shotgun (WGS) entry which is preliminary data.</text>
</comment>
<dbReference type="EMBL" id="CAJVPT010008782">
    <property type="protein sequence ID" value="CAG8555304.1"/>
    <property type="molecule type" value="Genomic_DNA"/>
</dbReference>
<proteinExistence type="predicted"/>
<reference evidence="1" key="1">
    <citation type="submission" date="2021-06" db="EMBL/GenBank/DDBJ databases">
        <authorList>
            <person name="Kallberg Y."/>
            <person name="Tangrot J."/>
            <person name="Rosling A."/>
        </authorList>
    </citation>
    <scope>NUCLEOTIDE SEQUENCE</scope>
    <source>
        <strain evidence="1">CL356</strain>
    </source>
</reference>
<gene>
    <name evidence="1" type="ORF">ACOLOM_LOCUS5019</name>
</gene>
<keyword evidence="2" id="KW-1185">Reference proteome</keyword>
<organism evidence="1 2">
    <name type="scientific">Acaulospora colombiana</name>
    <dbReference type="NCBI Taxonomy" id="27376"/>
    <lineage>
        <taxon>Eukaryota</taxon>
        <taxon>Fungi</taxon>
        <taxon>Fungi incertae sedis</taxon>
        <taxon>Mucoromycota</taxon>
        <taxon>Glomeromycotina</taxon>
        <taxon>Glomeromycetes</taxon>
        <taxon>Diversisporales</taxon>
        <taxon>Acaulosporaceae</taxon>
        <taxon>Acaulospora</taxon>
    </lineage>
</organism>
<accession>A0ACA9LX67</accession>
<protein>
    <submittedName>
        <fullName evidence="1">7321_t:CDS:1</fullName>
    </submittedName>
</protein>
<evidence type="ECO:0000313" key="1">
    <source>
        <dbReference type="EMBL" id="CAG8555304.1"/>
    </source>
</evidence>
<sequence>MAAFRTSSSVFFQTPARVSCQPFRMSDPRDILASCNFWSLELAIRLDSTQVKNGAFRAFQRALEDGAVSTRSKLVGKAKPLELTPCLPLSSESDKPGGSQSPIDISPVASTTNVSTAQVLLERSDIDKSLKSLENLVSLLYDYAQLWQNLVTMDKKLARSLKRSTTGVDGLEWPAQVFMNSSSIFDAVSEVDSKYSKLVEREYENCTQELKKWLKKLKKEDKALDEYTAAANAKIKAAGMAYEKKSKKGITSSPSVPSLDSYSTLLSSLTSAVNNAKHQHMLFTSSKHVSVLYTTSGSIGRIADAQWMKTCELLRKAAINVGPLGEGRSYVESGWRGGPVVDLPLNLPVNAATGSTNGLEAQQITTNENAPNPLINSPPIPTLGRPIMPTGSNQASSSAAPTLRSAPSLSTNYLDEVTQELRTSLALPEPSKTENKGTIQRQKNSDTKGNDMKQPEEPLNLRTETKPETSTKEIKPTQMDETSSPTVPSSKHTTHSTTTTDTNITNSSRTTQSTNTSAKDTATISSYASKASIEEKTTQTPLPPPPEEAAVFEPRHTLARTPLNTEPNGKGEKPHTPKDSIVTPIPAPDRQTPASTKDSEVVTNYFPLVNKDKIDKNEPQGSTSGPKQPIRSNSSYPQGAVPQSPPQLPHAPMSFAGRPVGRTLSIDSTTSNGSHVAAMRDRYNTGSPPLPNPHVSMRPGEIYIPRDREVGRVSDMASRFTPIDGPPRVPTSQPRENRNSRPSYAPQSPSARWAADAPSPLGDTLPIRTPISRDSIDEFGTSFSSMPVKARDTMPNPDRRHQPMSGAQSQTMGPAGALSTPYNLQITELELRQREMELEIQRQRLQLAKDREALFNQERAYQEDTDHSDYANGREVRGHARYSRNIDANRGGYGDFYERTGPRDGYDTPNRDPYGVTNQYGYERERGRYEPNLGSSQMPVEAVGPSSYRNRAYTADSRPSDSPQRSHVDLSSGLGVLGLGLPPGAGPSARLGTPSRESLPLAGPSTQNLGPPSIPTAEGSSATKGPSPRRSADAISPGPGTSSAKGKEKEKGGTWIGRGLKRFSMPLDAKPNS</sequence>